<dbReference type="OrthoDB" id="10519373at2759"/>
<gene>
    <name evidence="1" type="ORF">H5410_042282</name>
</gene>
<dbReference type="Proteomes" id="UP000824120">
    <property type="component" value="Chromosome 8"/>
</dbReference>
<feature type="non-terminal residue" evidence="1">
    <location>
        <position position="1"/>
    </location>
</feature>
<organism evidence="1 2">
    <name type="scientific">Solanum commersonii</name>
    <name type="common">Commerson's wild potato</name>
    <name type="synonym">Commerson's nightshade</name>
    <dbReference type="NCBI Taxonomy" id="4109"/>
    <lineage>
        <taxon>Eukaryota</taxon>
        <taxon>Viridiplantae</taxon>
        <taxon>Streptophyta</taxon>
        <taxon>Embryophyta</taxon>
        <taxon>Tracheophyta</taxon>
        <taxon>Spermatophyta</taxon>
        <taxon>Magnoliopsida</taxon>
        <taxon>eudicotyledons</taxon>
        <taxon>Gunneridae</taxon>
        <taxon>Pentapetalae</taxon>
        <taxon>asterids</taxon>
        <taxon>lamiids</taxon>
        <taxon>Solanales</taxon>
        <taxon>Solanaceae</taxon>
        <taxon>Solanoideae</taxon>
        <taxon>Solaneae</taxon>
        <taxon>Solanum</taxon>
    </lineage>
</organism>
<protein>
    <submittedName>
        <fullName evidence="1">Uncharacterized protein</fullName>
    </submittedName>
</protein>
<proteinExistence type="predicted"/>
<reference evidence="1 2" key="1">
    <citation type="submission" date="2020-09" db="EMBL/GenBank/DDBJ databases">
        <title>De no assembly of potato wild relative species, Solanum commersonii.</title>
        <authorList>
            <person name="Cho K."/>
        </authorList>
    </citation>
    <scope>NUCLEOTIDE SEQUENCE [LARGE SCALE GENOMIC DNA]</scope>
    <source>
        <strain evidence="1">LZ3.2</strain>
        <tissue evidence="1">Leaf</tissue>
    </source>
</reference>
<accession>A0A9J5XX34</accession>
<dbReference type="AlphaFoldDB" id="A0A9J5XX34"/>
<evidence type="ECO:0000313" key="1">
    <source>
        <dbReference type="EMBL" id="KAG5591768.1"/>
    </source>
</evidence>
<sequence>MKVEAFSCSLWRSIPSGSLYLIPFTHSVGKKWTLEVLLIELRKQIVVISSSYCNTFCYRQNKMKNVIVHLIYCKKVVGVVFCKELQI</sequence>
<keyword evidence="2" id="KW-1185">Reference proteome</keyword>
<dbReference type="EMBL" id="JACXVP010000008">
    <property type="protein sequence ID" value="KAG5591768.1"/>
    <property type="molecule type" value="Genomic_DNA"/>
</dbReference>
<comment type="caution">
    <text evidence="1">The sequence shown here is derived from an EMBL/GenBank/DDBJ whole genome shotgun (WGS) entry which is preliminary data.</text>
</comment>
<name>A0A9J5XX34_SOLCO</name>
<evidence type="ECO:0000313" key="2">
    <source>
        <dbReference type="Proteomes" id="UP000824120"/>
    </source>
</evidence>